<evidence type="ECO:0000256" key="2">
    <source>
        <dbReference type="ARBA" id="ARBA00022723"/>
    </source>
</evidence>
<evidence type="ECO:0000256" key="6">
    <source>
        <dbReference type="PROSITE-ProRule" id="PRU00146"/>
    </source>
</evidence>
<dbReference type="Pfam" id="PF23011">
    <property type="entry name" value="PHD-1st_NSD"/>
    <property type="match status" value="1"/>
</dbReference>
<dbReference type="InterPro" id="IPR056511">
    <property type="entry name" value="IDM1_C"/>
</dbReference>
<dbReference type="InterPro" id="IPR011011">
    <property type="entry name" value="Znf_FYVE_PHD"/>
</dbReference>
<dbReference type="PANTHER" id="PTHR46309">
    <property type="entry name" value="PHD FINGER PROTEIN 12"/>
    <property type="match status" value="1"/>
</dbReference>
<keyword evidence="5" id="KW-0539">Nucleus</keyword>
<evidence type="ECO:0000313" key="9">
    <source>
        <dbReference type="EMBL" id="KAI5074170.1"/>
    </source>
</evidence>
<comment type="caution">
    <text evidence="9">The sequence shown here is derived from an EMBL/GenBank/DDBJ whole genome shotgun (WGS) entry which is preliminary data.</text>
</comment>
<evidence type="ECO:0000256" key="3">
    <source>
        <dbReference type="ARBA" id="ARBA00022771"/>
    </source>
</evidence>
<keyword evidence="2" id="KW-0479">Metal-binding</keyword>
<keyword evidence="10" id="KW-1185">Reference proteome</keyword>
<dbReference type="GO" id="GO:0005634">
    <property type="term" value="C:nucleus"/>
    <property type="evidence" value="ECO:0007669"/>
    <property type="project" value="UniProtKB-SubCell"/>
</dbReference>
<dbReference type="InterPro" id="IPR059153">
    <property type="entry name" value="NSD_PHD-1st"/>
</dbReference>
<sequence>MAALAAAPRFTSRSWHVRAPGAASINSRVAAVQDQCTSHPLQAHQLGHQATQPLPRSPRRKLKRCRLNALPDVRHLHLQHAKGAIPTSSSVEDATLDRPQPAPRPALSAPSQKHCKHGTGKQIAPAVNLARLIDSGAVSHFDDVFYMHKRANEILKEGKITRDGVLCSCCATVFGLSKFEEHAGSRLHRPGANMFLRDGRSLVECAQQGMDASKQQGIYYAGGGLGDMHINRRSYMPSPDSCTTTEDDNEMMTKDVPIGDIFHGRRDEGRPMVDDCVESRSNALEEDDWLGDWLAFIEHEQAASVALDGQPDVDASEPLPGEGMSFTRMLLDGTYLEMEKPRTIPNCQANDASLYNTMADGSMSNVASAATAAHFKGLAECRGSNGKSVGTTIHSCGLMVNEYPGVCDDYMRIEQQDTTTLRPVPHAEPPHKDNIEASYSSMNDGAFDDDEDIDWHDDICHVCRDGGELIMCDGCPSSFHTQCLHLSSIPKGQWFCSECKCAKCGSGTEYPHHMIKRHKAMPQYDPDTPNNLLVSCPQCFLRFHQSCIEGKIQNNLCSRACQDVFRKLRALVGCVSTLGGGLSWTLIRSFKDESKECSKAQAITFDKQLLKALKLLQQSFNPIKDYQTGVNMIAQAVFNRKSSVPRLDFSGFYTMLLIKGGKQLVSVATVRVHGNALAEVPFIATSNKFRRQGMCKAMMRELEGVLSRVGISELILPSMEELLEIWTGPAFKFQRLTSQDQQEDHQIKTRLGKNMIMTFPGTTLVHKQIRARPRGQGLTPG</sequence>
<dbReference type="OrthoDB" id="1903104at2759"/>
<name>A0A9D4ZIE9_ADICA</name>
<organism evidence="9 10">
    <name type="scientific">Adiantum capillus-veneris</name>
    <name type="common">Maidenhair fern</name>
    <dbReference type="NCBI Taxonomy" id="13818"/>
    <lineage>
        <taxon>Eukaryota</taxon>
        <taxon>Viridiplantae</taxon>
        <taxon>Streptophyta</taxon>
        <taxon>Embryophyta</taxon>
        <taxon>Tracheophyta</taxon>
        <taxon>Polypodiopsida</taxon>
        <taxon>Polypodiidae</taxon>
        <taxon>Polypodiales</taxon>
        <taxon>Pteridineae</taxon>
        <taxon>Pteridaceae</taxon>
        <taxon>Vittarioideae</taxon>
        <taxon>Adiantum</taxon>
    </lineage>
</organism>
<dbReference type="PROSITE" id="PS01359">
    <property type="entry name" value="ZF_PHD_1"/>
    <property type="match status" value="1"/>
</dbReference>
<dbReference type="InterPro" id="IPR019787">
    <property type="entry name" value="Znf_PHD-finger"/>
</dbReference>
<comment type="subcellular location">
    <subcellularLocation>
        <location evidence="1">Nucleus</location>
    </subcellularLocation>
</comment>
<dbReference type="Pfam" id="PF16135">
    <property type="entry name" value="TDBD"/>
    <property type="match status" value="1"/>
</dbReference>
<reference evidence="9" key="1">
    <citation type="submission" date="2021-01" db="EMBL/GenBank/DDBJ databases">
        <title>Adiantum capillus-veneris genome.</title>
        <authorList>
            <person name="Fang Y."/>
            <person name="Liao Q."/>
        </authorList>
    </citation>
    <scope>NUCLEOTIDE SEQUENCE</scope>
    <source>
        <strain evidence="9">H3</strain>
        <tissue evidence="9">Leaf</tissue>
    </source>
</reference>
<dbReference type="InterPro" id="IPR019786">
    <property type="entry name" value="Zinc_finger_PHD-type_CS"/>
</dbReference>
<feature type="region of interest" description="Disordered" evidence="7">
    <location>
        <begin position="81"/>
        <end position="120"/>
    </location>
</feature>
<dbReference type="Proteomes" id="UP000886520">
    <property type="component" value="Chromosome 10"/>
</dbReference>
<dbReference type="Gene3D" id="3.30.40.10">
    <property type="entry name" value="Zinc/RING finger domain, C3HC4 (zinc finger)"/>
    <property type="match status" value="1"/>
</dbReference>
<dbReference type="GO" id="GO:0008270">
    <property type="term" value="F:zinc ion binding"/>
    <property type="evidence" value="ECO:0007669"/>
    <property type="project" value="UniProtKB-KW"/>
</dbReference>
<dbReference type="InterPro" id="IPR013083">
    <property type="entry name" value="Znf_RING/FYVE/PHD"/>
</dbReference>
<dbReference type="InterPro" id="IPR042163">
    <property type="entry name" value="PHF12"/>
</dbReference>
<keyword evidence="3 6" id="KW-0863">Zinc-finger</keyword>
<dbReference type="Gene3D" id="3.40.630.30">
    <property type="match status" value="1"/>
</dbReference>
<dbReference type="EMBL" id="JABFUD020000010">
    <property type="protein sequence ID" value="KAI5074170.1"/>
    <property type="molecule type" value="Genomic_DNA"/>
</dbReference>
<evidence type="ECO:0000256" key="4">
    <source>
        <dbReference type="ARBA" id="ARBA00022833"/>
    </source>
</evidence>
<dbReference type="SUPFAM" id="SSF57903">
    <property type="entry name" value="FYVE/PHD zinc finger"/>
    <property type="match status" value="1"/>
</dbReference>
<evidence type="ECO:0000256" key="5">
    <source>
        <dbReference type="ARBA" id="ARBA00023242"/>
    </source>
</evidence>
<dbReference type="InterPro" id="IPR016181">
    <property type="entry name" value="Acyl_CoA_acyltransferase"/>
</dbReference>
<evidence type="ECO:0000313" key="10">
    <source>
        <dbReference type="Proteomes" id="UP000886520"/>
    </source>
</evidence>
<dbReference type="GO" id="GO:0006357">
    <property type="term" value="P:regulation of transcription by RNA polymerase II"/>
    <property type="evidence" value="ECO:0007669"/>
    <property type="project" value="TreeGrafter"/>
</dbReference>
<keyword evidence="4" id="KW-0862">Zinc</keyword>
<dbReference type="Pfam" id="PF23209">
    <property type="entry name" value="IDM1_C"/>
    <property type="match status" value="1"/>
</dbReference>
<dbReference type="AlphaFoldDB" id="A0A9D4ZIE9"/>
<gene>
    <name evidence="9" type="ORF">GOP47_0010131</name>
</gene>
<proteinExistence type="predicted"/>
<dbReference type="InterPro" id="IPR032308">
    <property type="entry name" value="TDBD"/>
</dbReference>
<accession>A0A9D4ZIE9</accession>
<evidence type="ECO:0000256" key="7">
    <source>
        <dbReference type="SAM" id="MobiDB-lite"/>
    </source>
</evidence>
<dbReference type="PANTHER" id="PTHR46309:SF1">
    <property type="entry name" value="PHD FINGER PROTEIN 12"/>
    <property type="match status" value="1"/>
</dbReference>
<feature type="domain" description="PHD-type" evidence="8">
    <location>
        <begin position="457"/>
        <end position="502"/>
    </location>
</feature>
<dbReference type="CDD" id="cd04301">
    <property type="entry name" value="NAT_SF"/>
    <property type="match status" value="1"/>
</dbReference>
<evidence type="ECO:0000259" key="8">
    <source>
        <dbReference type="PROSITE" id="PS50016"/>
    </source>
</evidence>
<dbReference type="GO" id="GO:0003714">
    <property type="term" value="F:transcription corepressor activity"/>
    <property type="evidence" value="ECO:0007669"/>
    <property type="project" value="InterPro"/>
</dbReference>
<dbReference type="SMART" id="SM00249">
    <property type="entry name" value="PHD"/>
    <property type="match status" value="1"/>
</dbReference>
<evidence type="ECO:0000256" key="1">
    <source>
        <dbReference type="ARBA" id="ARBA00004123"/>
    </source>
</evidence>
<dbReference type="SUPFAM" id="SSF55729">
    <property type="entry name" value="Acyl-CoA N-acyltransferases (Nat)"/>
    <property type="match status" value="1"/>
</dbReference>
<protein>
    <recommendedName>
        <fullName evidence="8">PHD-type domain-containing protein</fullName>
    </recommendedName>
</protein>
<dbReference type="PROSITE" id="PS50016">
    <property type="entry name" value="ZF_PHD_2"/>
    <property type="match status" value="1"/>
</dbReference>
<dbReference type="InterPro" id="IPR001965">
    <property type="entry name" value="Znf_PHD"/>
</dbReference>